<feature type="transmembrane region" description="Helical" evidence="5">
    <location>
        <begin position="162"/>
        <end position="179"/>
    </location>
</feature>
<feature type="transmembrane region" description="Helical" evidence="5">
    <location>
        <begin position="12"/>
        <end position="31"/>
    </location>
</feature>
<evidence type="ECO:0000259" key="6">
    <source>
        <dbReference type="PROSITE" id="PS50850"/>
    </source>
</evidence>
<dbReference type="PANTHER" id="PTHR23514:SF13">
    <property type="entry name" value="INNER MEMBRANE PROTEIN YBJJ"/>
    <property type="match status" value="1"/>
</dbReference>
<dbReference type="Gene3D" id="1.20.1250.20">
    <property type="entry name" value="MFS general substrate transporter like domains"/>
    <property type="match status" value="2"/>
</dbReference>
<feature type="transmembrane region" description="Helical" evidence="5">
    <location>
        <begin position="264"/>
        <end position="286"/>
    </location>
</feature>
<feature type="transmembrane region" description="Helical" evidence="5">
    <location>
        <begin position="200"/>
        <end position="219"/>
    </location>
</feature>
<organism evidence="7">
    <name type="scientific">mine drainage metagenome</name>
    <dbReference type="NCBI Taxonomy" id="410659"/>
    <lineage>
        <taxon>unclassified sequences</taxon>
        <taxon>metagenomes</taxon>
        <taxon>ecological metagenomes</taxon>
    </lineage>
</organism>
<sequence length="386" mass="39568">MSIIQAIRVSRAPMAGLAIVGVFFGAVAALVPDIKAAAHASDAQMGAALIFSSIGGMMSMYLAPRVGAHLGRRILPLAGAAVVLACFYPIFPTSVPALALALFGMGASVSMLDMSANVRISVLEDRHALHLMNVNHAAFSFAFAAAAFATSLARKTGFGPSAVLPVVAIIVAAMTLLMIEDARWTPAKAAEEGADTRSPWPVILPAAAVLFAAFVSENATESWSALFIERTLHALAGDGGFGPMMLGLTMGVGRLSGQFAAAKLGEAGLVMASAVVAVIGALVLATSQSPEAAITGIGFLGLGVAVVVPSANSILGKLVRPDQRGIAISRAWLIGFTGFFLGPSTIGYVSQNFGLRVAFLGIACVLASIIPATRLMQRRGAKPKLA</sequence>
<evidence type="ECO:0000256" key="3">
    <source>
        <dbReference type="ARBA" id="ARBA00022989"/>
    </source>
</evidence>
<name>A0A1J5Q1V1_9ZZZZ</name>
<comment type="subcellular location">
    <subcellularLocation>
        <location evidence="1">Membrane</location>
        <topology evidence="1">Multi-pass membrane protein</topology>
    </subcellularLocation>
</comment>
<dbReference type="AlphaFoldDB" id="A0A1J5Q1V1"/>
<evidence type="ECO:0000313" key="7">
    <source>
        <dbReference type="EMBL" id="OIQ77662.1"/>
    </source>
</evidence>
<gene>
    <name evidence="7" type="ORF">GALL_406400</name>
</gene>
<dbReference type="PANTHER" id="PTHR23514">
    <property type="entry name" value="BYPASS OF STOP CODON PROTEIN 6"/>
    <property type="match status" value="1"/>
</dbReference>
<evidence type="ECO:0000256" key="4">
    <source>
        <dbReference type="ARBA" id="ARBA00023136"/>
    </source>
</evidence>
<protein>
    <submittedName>
        <fullName evidence="7">Major facilitator superfamily protein</fullName>
    </submittedName>
</protein>
<evidence type="ECO:0000256" key="5">
    <source>
        <dbReference type="SAM" id="Phobius"/>
    </source>
</evidence>
<feature type="transmembrane region" description="Helical" evidence="5">
    <location>
        <begin position="355"/>
        <end position="376"/>
    </location>
</feature>
<dbReference type="InterPro" id="IPR051788">
    <property type="entry name" value="MFS_Transporter"/>
</dbReference>
<keyword evidence="2 5" id="KW-0812">Transmembrane</keyword>
<proteinExistence type="predicted"/>
<dbReference type="EMBL" id="MLJW01001563">
    <property type="protein sequence ID" value="OIQ77662.1"/>
    <property type="molecule type" value="Genomic_DNA"/>
</dbReference>
<feature type="transmembrane region" description="Helical" evidence="5">
    <location>
        <begin position="231"/>
        <end position="252"/>
    </location>
</feature>
<dbReference type="Pfam" id="PF07690">
    <property type="entry name" value="MFS_1"/>
    <property type="match status" value="1"/>
</dbReference>
<comment type="caution">
    <text evidence="7">The sequence shown here is derived from an EMBL/GenBank/DDBJ whole genome shotgun (WGS) entry which is preliminary data.</text>
</comment>
<evidence type="ECO:0000256" key="1">
    <source>
        <dbReference type="ARBA" id="ARBA00004141"/>
    </source>
</evidence>
<keyword evidence="3 5" id="KW-1133">Transmembrane helix</keyword>
<dbReference type="GO" id="GO:0022857">
    <property type="term" value="F:transmembrane transporter activity"/>
    <property type="evidence" value="ECO:0007669"/>
    <property type="project" value="InterPro"/>
</dbReference>
<feature type="transmembrane region" description="Helical" evidence="5">
    <location>
        <begin position="74"/>
        <end position="91"/>
    </location>
</feature>
<feature type="transmembrane region" description="Helical" evidence="5">
    <location>
        <begin position="97"/>
        <end position="116"/>
    </location>
</feature>
<dbReference type="InterPro" id="IPR020846">
    <property type="entry name" value="MFS_dom"/>
</dbReference>
<dbReference type="InterPro" id="IPR011701">
    <property type="entry name" value="MFS"/>
</dbReference>
<feature type="domain" description="Major facilitator superfamily (MFS) profile" evidence="6">
    <location>
        <begin position="202"/>
        <end position="386"/>
    </location>
</feature>
<feature type="transmembrane region" description="Helical" evidence="5">
    <location>
        <begin position="43"/>
        <end position="62"/>
    </location>
</feature>
<dbReference type="SUPFAM" id="SSF103473">
    <property type="entry name" value="MFS general substrate transporter"/>
    <property type="match status" value="1"/>
</dbReference>
<dbReference type="GO" id="GO:0016020">
    <property type="term" value="C:membrane"/>
    <property type="evidence" value="ECO:0007669"/>
    <property type="project" value="UniProtKB-SubCell"/>
</dbReference>
<evidence type="ECO:0000256" key="2">
    <source>
        <dbReference type="ARBA" id="ARBA00022692"/>
    </source>
</evidence>
<dbReference type="InterPro" id="IPR036259">
    <property type="entry name" value="MFS_trans_sf"/>
</dbReference>
<feature type="transmembrane region" description="Helical" evidence="5">
    <location>
        <begin position="292"/>
        <end position="315"/>
    </location>
</feature>
<keyword evidence="4 5" id="KW-0472">Membrane</keyword>
<reference evidence="7" key="1">
    <citation type="submission" date="2016-10" db="EMBL/GenBank/DDBJ databases">
        <title>Sequence of Gallionella enrichment culture.</title>
        <authorList>
            <person name="Poehlein A."/>
            <person name="Muehling M."/>
            <person name="Daniel R."/>
        </authorList>
    </citation>
    <scope>NUCLEOTIDE SEQUENCE</scope>
</reference>
<feature type="transmembrane region" description="Helical" evidence="5">
    <location>
        <begin position="128"/>
        <end position="150"/>
    </location>
</feature>
<dbReference type="PROSITE" id="PS50850">
    <property type="entry name" value="MFS"/>
    <property type="match status" value="1"/>
</dbReference>
<feature type="transmembrane region" description="Helical" evidence="5">
    <location>
        <begin position="327"/>
        <end position="349"/>
    </location>
</feature>
<accession>A0A1J5Q1V1</accession>